<evidence type="ECO:0000313" key="1">
    <source>
        <dbReference type="EMBL" id="MDR6512975.1"/>
    </source>
</evidence>
<reference evidence="1 2" key="1">
    <citation type="submission" date="2023-07" db="EMBL/GenBank/DDBJ databases">
        <title>Sorghum-associated microbial communities from plants grown in Nebraska, USA.</title>
        <authorList>
            <person name="Schachtman D."/>
        </authorList>
    </citation>
    <scope>NUCLEOTIDE SEQUENCE [LARGE SCALE GENOMIC DNA]</scope>
    <source>
        <strain evidence="1 2">DS1027</strain>
    </source>
</reference>
<evidence type="ECO:0008006" key="3">
    <source>
        <dbReference type="Google" id="ProtNLM"/>
    </source>
</evidence>
<keyword evidence="2" id="KW-1185">Reference proteome</keyword>
<organism evidence="1 2">
    <name type="scientific">Novosphingobium capsulatum</name>
    <dbReference type="NCBI Taxonomy" id="13688"/>
    <lineage>
        <taxon>Bacteria</taxon>
        <taxon>Pseudomonadati</taxon>
        <taxon>Pseudomonadota</taxon>
        <taxon>Alphaproteobacteria</taxon>
        <taxon>Sphingomonadales</taxon>
        <taxon>Sphingomonadaceae</taxon>
        <taxon>Novosphingobium</taxon>
    </lineage>
</organism>
<dbReference type="RefSeq" id="WP_309806358.1">
    <property type="nucleotide sequence ID" value="NZ_JAVDRD010000013.1"/>
</dbReference>
<accession>A0ABU1MRK0</accession>
<proteinExistence type="predicted"/>
<sequence>MIFDNSLLLSDAQAVTASAASANVIDLGTTGTPFGANAPLIRDLGRGPELDLAVTVTQAFAGLTNLQVGVQVSPDNATWTTVSSGAVVPLASLVAGYQFKVPGSIEEGVNARYLRLYYTVGGSNATAGKITAAMVASRQTNLAVGGQ</sequence>
<dbReference type="Pfam" id="PF21190">
    <property type="entry name" value="Bbp16"/>
    <property type="match status" value="1"/>
</dbReference>
<name>A0ABU1MRK0_9SPHN</name>
<gene>
    <name evidence="1" type="ORF">J2792_003863</name>
</gene>
<dbReference type="EMBL" id="JAVDRD010000013">
    <property type="protein sequence ID" value="MDR6512975.1"/>
    <property type="molecule type" value="Genomic_DNA"/>
</dbReference>
<dbReference type="Proteomes" id="UP001184150">
    <property type="component" value="Unassembled WGS sequence"/>
</dbReference>
<dbReference type="InterPro" id="IPR048922">
    <property type="entry name" value="Bbp16"/>
</dbReference>
<evidence type="ECO:0000313" key="2">
    <source>
        <dbReference type="Proteomes" id="UP001184150"/>
    </source>
</evidence>
<dbReference type="Gene3D" id="2.60.120.1110">
    <property type="match status" value="1"/>
</dbReference>
<comment type="caution">
    <text evidence="1">The sequence shown here is derived from an EMBL/GenBank/DDBJ whole genome shotgun (WGS) entry which is preliminary data.</text>
</comment>
<protein>
    <recommendedName>
        <fullName evidence="3">F5/8 type C domain-containing protein</fullName>
    </recommendedName>
</protein>